<evidence type="ECO:0000313" key="1">
    <source>
        <dbReference type="EMBL" id="KKK97560.1"/>
    </source>
</evidence>
<feature type="non-terminal residue" evidence="1">
    <location>
        <position position="1"/>
    </location>
</feature>
<sequence length="30" mass="3095">CGQLGAAQEVSLLLDDARAAIATPEEEARP</sequence>
<gene>
    <name evidence="1" type="ORF">LCGC14_2651500</name>
</gene>
<protein>
    <submittedName>
        <fullName evidence="1">Uncharacterized protein</fullName>
    </submittedName>
</protein>
<proteinExistence type="predicted"/>
<comment type="caution">
    <text evidence="1">The sequence shown here is derived from an EMBL/GenBank/DDBJ whole genome shotgun (WGS) entry which is preliminary data.</text>
</comment>
<dbReference type="EMBL" id="LAZR01045996">
    <property type="protein sequence ID" value="KKK97560.1"/>
    <property type="molecule type" value="Genomic_DNA"/>
</dbReference>
<accession>A0A0F9AGZ4</accession>
<dbReference type="AlphaFoldDB" id="A0A0F9AGZ4"/>
<reference evidence="1" key="1">
    <citation type="journal article" date="2015" name="Nature">
        <title>Complex archaea that bridge the gap between prokaryotes and eukaryotes.</title>
        <authorList>
            <person name="Spang A."/>
            <person name="Saw J.H."/>
            <person name="Jorgensen S.L."/>
            <person name="Zaremba-Niedzwiedzka K."/>
            <person name="Martijn J."/>
            <person name="Lind A.E."/>
            <person name="van Eijk R."/>
            <person name="Schleper C."/>
            <person name="Guy L."/>
            <person name="Ettema T.J."/>
        </authorList>
    </citation>
    <scope>NUCLEOTIDE SEQUENCE</scope>
</reference>
<organism evidence="1">
    <name type="scientific">marine sediment metagenome</name>
    <dbReference type="NCBI Taxonomy" id="412755"/>
    <lineage>
        <taxon>unclassified sequences</taxon>
        <taxon>metagenomes</taxon>
        <taxon>ecological metagenomes</taxon>
    </lineage>
</organism>
<name>A0A0F9AGZ4_9ZZZZ</name>